<dbReference type="InterPro" id="IPR036910">
    <property type="entry name" value="HMG_box_dom_sf"/>
</dbReference>
<dbReference type="EMBL" id="CAJVQB010033009">
    <property type="protein sequence ID" value="CAG8819121.1"/>
    <property type="molecule type" value="Genomic_DNA"/>
</dbReference>
<dbReference type="Proteomes" id="UP000789901">
    <property type="component" value="Unassembled WGS sequence"/>
</dbReference>
<protein>
    <submittedName>
        <fullName evidence="1">3365_t:CDS:1</fullName>
    </submittedName>
</protein>
<dbReference type="SUPFAM" id="SSF47095">
    <property type="entry name" value="HMG-box"/>
    <property type="match status" value="1"/>
</dbReference>
<accession>A0ABN7W6I6</accession>
<evidence type="ECO:0000313" key="1">
    <source>
        <dbReference type="EMBL" id="CAG8819121.1"/>
    </source>
</evidence>
<evidence type="ECO:0000313" key="2">
    <source>
        <dbReference type="Proteomes" id="UP000789901"/>
    </source>
</evidence>
<reference evidence="1 2" key="1">
    <citation type="submission" date="2021-06" db="EMBL/GenBank/DDBJ databases">
        <authorList>
            <person name="Kallberg Y."/>
            <person name="Tangrot J."/>
            <person name="Rosling A."/>
        </authorList>
    </citation>
    <scope>NUCLEOTIDE SEQUENCE [LARGE SCALE GENOMIC DNA]</scope>
    <source>
        <strain evidence="1 2">120-4 pot B 10/14</strain>
    </source>
</reference>
<organism evidence="1 2">
    <name type="scientific">Gigaspora margarita</name>
    <dbReference type="NCBI Taxonomy" id="4874"/>
    <lineage>
        <taxon>Eukaryota</taxon>
        <taxon>Fungi</taxon>
        <taxon>Fungi incertae sedis</taxon>
        <taxon>Mucoromycota</taxon>
        <taxon>Glomeromycotina</taxon>
        <taxon>Glomeromycetes</taxon>
        <taxon>Diversisporales</taxon>
        <taxon>Gigasporaceae</taxon>
        <taxon>Gigaspora</taxon>
    </lineage>
</organism>
<gene>
    <name evidence="1" type="ORF">GMARGA_LOCUS27224</name>
</gene>
<keyword evidence="2" id="KW-1185">Reference proteome</keyword>
<dbReference type="Gene3D" id="1.10.30.10">
    <property type="entry name" value="High mobility group box domain"/>
    <property type="match status" value="1"/>
</dbReference>
<proteinExistence type="predicted"/>
<sequence length="181" mass="21256">MANKIDFDFTDVAKSEIQELLKFNSKTFLPMKELIYNRSNLKRQPRAQNGFVLFRKDLNAFIKDSKLTIGDVSCLACKLWNGNPSCKLWENINVNKIKLLYNKLAEIAKKVHGCSFSEYKYSPKHKKLHYANSHYANLHCYDPYYYSNKCCVFEPNKTIDSNLTEFVIKYSIKHMEKFVNI</sequence>
<comment type="caution">
    <text evidence="1">The sequence shown here is derived from an EMBL/GenBank/DDBJ whole genome shotgun (WGS) entry which is preliminary data.</text>
</comment>
<name>A0ABN7W6I6_GIGMA</name>